<feature type="non-terminal residue" evidence="15">
    <location>
        <position position="1"/>
    </location>
</feature>
<dbReference type="Gene3D" id="2.40.240.10">
    <property type="entry name" value="Ribosomal Protein L25, Chain P"/>
    <property type="match status" value="2"/>
</dbReference>
<dbReference type="InterPro" id="IPR020058">
    <property type="entry name" value="Glu/Gln-tRNA-synth_Ib_cat-dom"/>
</dbReference>
<keyword evidence="4 9" id="KW-0547">Nucleotide-binding</keyword>
<dbReference type="Pfam" id="PF20974">
    <property type="entry name" value="tRNA-synt_1c_C2"/>
    <property type="match status" value="1"/>
</dbReference>
<keyword evidence="5 9" id="KW-0067">ATP-binding</keyword>
<dbReference type="EMBL" id="FM200060">
    <property type="protein sequence ID" value="CAQ86671.1"/>
    <property type="molecule type" value="mRNA"/>
</dbReference>
<feature type="domain" description="tRNA synthetases class I (E and Q) anti-codon binding" evidence="14">
    <location>
        <begin position="672"/>
        <end position="744"/>
    </location>
</feature>
<evidence type="ECO:0000256" key="3">
    <source>
        <dbReference type="ARBA" id="ARBA00022598"/>
    </source>
</evidence>
<feature type="compositionally biased region" description="Basic and acidic residues" evidence="10">
    <location>
        <begin position="197"/>
        <end position="216"/>
    </location>
</feature>
<dbReference type="VEuPathDB" id="TrichDB:GO595_000993"/>
<evidence type="ECO:0000256" key="2">
    <source>
        <dbReference type="ARBA" id="ARBA00012836"/>
    </source>
</evidence>
<evidence type="ECO:0000256" key="1">
    <source>
        <dbReference type="ARBA" id="ARBA00005594"/>
    </source>
</evidence>
<dbReference type="EC" id="6.1.1.18" evidence="2"/>
<evidence type="ECO:0000256" key="5">
    <source>
        <dbReference type="ARBA" id="ARBA00022840"/>
    </source>
</evidence>
<dbReference type="InterPro" id="IPR011035">
    <property type="entry name" value="Ribosomal_bL25/Gln-tRNA_synth"/>
</dbReference>
<dbReference type="InterPro" id="IPR020059">
    <property type="entry name" value="Glu/Gln-tRNA-synth_Ib_codon-bd"/>
</dbReference>
<dbReference type="Gene3D" id="1.10.10.2420">
    <property type="match status" value="1"/>
</dbReference>
<name>B9W414_HISME</name>
<dbReference type="GO" id="GO:0005524">
    <property type="term" value="F:ATP binding"/>
    <property type="evidence" value="ECO:0007669"/>
    <property type="project" value="UniProtKB-KW"/>
</dbReference>
<dbReference type="PRINTS" id="PR00987">
    <property type="entry name" value="TRNASYNTHGLU"/>
</dbReference>
<evidence type="ECO:0000259" key="13">
    <source>
        <dbReference type="Pfam" id="PF04558"/>
    </source>
</evidence>
<evidence type="ECO:0000259" key="11">
    <source>
        <dbReference type="Pfam" id="PF00749"/>
    </source>
</evidence>
<dbReference type="SUPFAM" id="SSF50715">
    <property type="entry name" value="Ribosomal protein L25-like"/>
    <property type="match status" value="1"/>
</dbReference>
<evidence type="ECO:0000313" key="15">
    <source>
        <dbReference type="EMBL" id="CAQ86671.1"/>
    </source>
</evidence>
<protein>
    <recommendedName>
        <fullName evidence="2">glutamine--tRNA ligase</fullName>
        <ecNumber evidence="2">6.1.1.18</ecNumber>
    </recommendedName>
</protein>
<dbReference type="InterPro" id="IPR050132">
    <property type="entry name" value="Gln/Glu-tRNA_Ligase"/>
</dbReference>
<dbReference type="GO" id="GO:0006425">
    <property type="term" value="P:glutaminyl-tRNA aminoacylation"/>
    <property type="evidence" value="ECO:0007669"/>
    <property type="project" value="InterPro"/>
</dbReference>
<dbReference type="GO" id="GO:0004819">
    <property type="term" value="F:glutamine-tRNA ligase activity"/>
    <property type="evidence" value="ECO:0007669"/>
    <property type="project" value="UniProtKB-EC"/>
</dbReference>
<evidence type="ECO:0000259" key="14">
    <source>
        <dbReference type="Pfam" id="PF20974"/>
    </source>
</evidence>
<evidence type="ECO:0000256" key="8">
    <source>
        <dbReference type="ARBA" id="ARBA00048270"/>
    </source>
</evidence>
<dbReference type="PANTHER" id="PTHR43097">
    <property type="entry name" value="GLUTAMINE-TRNA LIGASE"/>
    <property type="match status" value="1"/>
</dbReference>
<dbReference type="GO" id="GO:0005829">
    <property type="term" value="C:cytosol"/>
    <property type="evidence" value="ECO:0007669"/>
    <property type="project" value="TreeGrafter"/>
</dbReference>
<gene>
    <name evidence="15" type="primary">TVAG_258380</name>
</gene>
<dbReference type="InterPro" id="IPR000924">
    <property type="entry name" value="Glu/Gln-tRNA-synth"/>
</dbReference>
<evidence type="ECO:0000259" key="12">
    <source>
        <dbReference type="Pfam" id="PF03950"/>
    </source>
</evidence>
<feature type="domain" description="Glutamyl/glutaminyl-tRNA synthetase class Ib anti-codon binding" evidence="12">
    <location>
        <begin position="566"/>
        <end position="660"/>
    </location>
</feature>
<dbReference type="SUPFAM" id="SSF52374">
    <property type="entry name" value="Nucleotidylyl transferase"/>
    <property type="match status" value="1"/>
</dbReference>
<evidence type="ECO:0000256" key="7">
    <source>
        <dbReference type="ARBA" id="ARBA00023146"/>
    </source>
</evidence>
<accession>B9W414</accession>
<sequence length="765" mass="87893">LQVDTSGSKARMSEETKKVFLSIGISETEANKLLKNQKSTSRLLLAIQEAKIPSSGCPQAKGVLLQKLSQKVLPNAAFSKIALYIGEDKIKTQEQLASIMDFVSKNNTYTDEQFDAESGIGIEVTNEQIVSNVNKAFGEDSIKSIIEQKGKKAAVGSILQKVKSYENMKFANSGMIMSEINKVLSTIPDKAPVKQAPKKEAPKKEEPKKEVEKAESAEDEDNEIDFAGIVAKFPTPADNAMKNPDDVQKQHMEITNGSYMTRFPPEPNGWIHIGHAKAMYLDFGLAELKGGKCYMRLDDTNPAKEKDEFIEGIKSDVQWMGFHWWKITHTSDYFHQLYEFAIQLIKAGLAYVCHQTKAEIKHYRQNKLPSPWRDRPVEESLREFELMRIGYYTPSEATLRLKMDYQSLNPNMRDQVAYRIIYSPHPRTKDEWCIYPTYDYSHCVIDSIEHVTHSLCTLEFESRRDSYYWVLDALRIYKPFVWEFSRLNITYTVMSKRRLQALVQQHLVNGWDDPRMPTVAGLRRRGFTASAIRTFVKGVGYTRNVKSSIDYEKLEYVQSQELDETAPRMFCVLDPLKVTIKNMNETIELSPPQFPKYPNKGVRPMKISSVVYIDRSDFQEIGEKGFKRLTKENPVGLKYANFLIKVVDLVKENDQVVEIIAEKFEGKAKAYIQWVSDGAIKAQVRLYDKLFMSKDPMAVEGDWTKDLNKDSIVIKENAMVEPMLKDAKEYDRFQFERLGYFVVDRDSTDEKKVFNRTMSLKSGKF</sequence>
<dbReference type="PANTHER" id="PTHR43097:SF4">
    <property type="entry name" value="GLUTAMINE--TRNA LIGASE"/>
    <property type="match status" value="1"/>
</dbReference>
<dbReference type="AlphaFoldDB" id="B9W414"/>
<dbReference type="Pfam" id="PF00749">
    <property type="entry name" value="tRNA-synt_1c"/>
    <property type="match status" value="1"/>
</dbReference>
<dbReference type="Pfam" id="PF03950">
    <property type="entry name" value="tRNA-synt_1c_C"/>
    <property type="match status" value="1"/>
</dbReference>
<dbReference type="FunFam" id="3.40.50.620:FF:000037">
    <property type="entry name" value="Glutamine--tRNA ligase cytoplasmic"/>
    <property type="match status" value="1"/>
</dbReference>
<dbReference type="InterPro" id="IPR042559">
    <property type="entry name" value="Gln-tRNA-synth_Ib_RNA-bd_N_2"/>
</dbReference>
<dbReference type="InterPro" id="IPR042558">
    <property type="entry name" value="Gln-tRNA-synth_Ib_RNA-bd_N_1"/>
</dbReference>
<evidence type="ECO:0000256" key="10">
    <source>
        <dbReference type="SAM" id="MobiDB-lite"/>
    </source>
</evidence>
<feature type="region of interest" description="Disordered" evidence="10">
    <location>
        <begin position="191"/>
        <end position="220"/>
    </location>
</feature>
<comment type="catalytic activity">
    <reaction evidence="8">
        <text>tRNA(Gln) + L-glutamine + ATP = L-glutaminyl-tRNA(Gln) + AMP + diphosphate</text>
        <dbReference type="Rhea" id="RHEA:20121"/>
        <dbReference type="Rhea" id="RHEA-COMP:9662"/>
        <dbReference type="Rhea" id="RHEA-COMP:9681"/>
        <dbReference type="ChEBI" id="CHEBI:30616"/>
        <dbReference type="ChEBI" id="CHEBI:33019"/>
        <dbReference type="ChEBI" id="CHEBI:58359"/>
        <dbReference type="ChEBI" id="CHEBI:78442"/>
        <dbReference type="ChEBI" id="CHEBI:78521"/>
        <dbReference type="ChEBI" id="CHEBI:456215"/>
        <dbReference type="EC" id="6.1.1.18"/>
    </reaction>
</comment>
<dbReference type="VEuPathDB" id="TrichDB:GPJ56_002789"/>
<dbReference type="Gene3D" id="1.10.8.1290">
    <property type="entry name" value="Glutaminyl-tRNA synthetase, non-specific RNA binding region part 1, domain 1"/>
    <property type="match status" value="1"/>
</dbReference>
<dbReference type="InterPro" id="IPR004514">
    <property type="entry name" value="Gln-tRNA-synth"/>
</dbReference>
<dbReference type="NCBIfam" id="TIGR00440">
    <property type="entry name" value="glnS"/>
    <property type="match status" value="1"/>
</dbReference>
<reference evidence="15" key="1">
    <citation type="journal article" date="2009" name="Parasitology">
        <title>Identification and molecular characterization of numerous Histomonas meleagridis proteins using a cDNA library.</title>
        <authorList>
            <person name="Bilic I."/>
            <person name="Leberl M."/>
            <person name="Hess M."/>
        </authorList>
    </citation>
    <scope>NUCLEOTIDE SEQUENCE</scope>
</reference>
<dbReference type="Gene3D" id="3.40.50.620">
    <property type="entry name" value="HUPs"/>
    <property type="match status" value="1"/>
</dbReference>
<dbReference type="InterPro" id="IPR020056">
    <property type="entry name" value="Rbsml_bL25/Gln-tRNA_synth_N"/>
</dbReference>
<keyword evidence="7 9" id="KW-0030">Aminoacyl-tRNA synthetase</keyword>
<dbReference type="Pfam" id="PF04558">
    <property type="entry name" value="tRNA_synt_1c_R1"/>
    <property type="match status" value="1"/>
</dbReference>
<organism evidence="15">
    <name type="scientific">Histomonas meleagridis</name>
    <name type="common">Parasitic protozoan</name>
    <dbReference type="NCBI Taxonomy" id="135588"/>
    <lineage>
        <taxon>Eukaryota</taxon>
        <taxon>Metamonada</taxon>
        <taxon>Parabasalia</taxon>
        <taxon>Tritrichomonadida</taxon>
        <taxon>Dientamoebidae</taxon>
        <taxon>Histomonas</taxon>
    </lineage>
</organism>
<dbReference type="InterPro" id="IPR049437">
    <property type="entry name" value="tRNA-synt_1c_C2"/>
</dbReference>
<feature type="domain" description="Glutaminyl-tRNA synthetase class Ib non-specific RNA-binding" evidence="13">
    <location>
        <begin position="14"/>
        <end position="172"/>
    </location>
</feature>
<evidence type="ECO:0000256" key="9">
    <source>
        <dbReference type="RuleBase" id="RU363037"/>
    </source>
</evidence>
<evidence type="ECO:0000256" key="6">
    <source>
        <dbReference type="ARBA" id="ARBA00022917"/>
    </source>
</evidence>
<dbReference type="InterPro" id="IPR007639">
    <property type="entry name" value="Gln-tRNA-synth_Ib_RNA-bd_N"/>
</dbReference>
<evidence type="ECO:0000256" key="4">
    <source>
        <dbReference type="ARBA" id="ARBA00022741"/>
    </source>
</evidence>
<keyword evidence="6 9" id="KW-0648">Protein biosynthesis</keyword>
<feature type="domain" description="Glutamyl/glutaminyl-tRNA synthetase class Ib catalytic" evidence="11">
    <location>
        <begin position="260"/>
        <end position="563"/>
    </location>
</feature>
<feature type="non-terminal residue" evidence="15">
    <location>
        <position position="765"/>
    </location>
</feature>
<keyword evidence="3 9" id="KW-0436">Ligase</keyword>
<proteinExistence type="evidence at transcript level"/>
<dbReference type="InterPro" id="IPR014729">
    <property type="entry name" value="Rossmann-like_a/b/a_fold"/>
</dbReference>
<comment type="similarity">
    <text evidence="1 9">Belongs to the class-I aminoacyl-tRNA synthetase family.</text>
</comment>